<dbReference type="InterPro" id="IPR030960">
    <property type="entry name" value="DHQS/DOIS_N"/>
</dbReference>
<dbReference type="GO" id="GO:0009423">
    <property type="term" value="P:chorismate biosynthetic process"/>
    <property type="evidence" value="ECO:0007669"/>
    <property type="project" value="UniProtKB-UniRule"/>
</dbReference>
<comment type="cofactor">
    <cofactor evidence="3">
        <name>Zn(2+)</name>
        <dbReference type="ChEBI" id="CHEBI:29105"/>
    </cofactor>
</comment>
<dbReference type="GO" id="GO:0003856">
    <property type="term" value="F:3-dehydroquinate synthase activity"/>
    <property type="evidence" value="ECO:0007669"/>
    <property type="project" value="UniProtKB-UniRule"/>
</dbReference>
<protein>
    <recommendedName>
        <fullName evidence="11">3-dehydroquinate synthase</fullName>
        <ecNumber evidence="11">4.2.3.4</ecNumber>
    </recommendedName>
</protein>
<dbReference type="GO" id="GO:0005737">
    <property type="term" value="C:cytoplasm"/>
    <property type="evidence" value="ECO:0007669"/>
    <property type="project" value="InterPro"/>
</dbReference>
<accession>A0A1I5YC16</accession>
<keyword evidence="15" id="KW-1185">Reference proteome</keyword>
<dbReference type="Pfam" id="PF24621">
    <property type="entry name" value="DHQS_C"/>
    <property type="match status" value="1"/>
</dbReference>
<dbReference type="STRING" id="1079859.SAMN04515674_1182"/>
<feature type="domain" description="3-dehydroquinate synthase N-terminal" evidence="12">
    <location>
        <begin position="50"/>
        <end position="162"/>
    </location>
</feature>
<dbReference type="InterPro" id="IPR030963">
    <property type="entry name" value="DHQ_synth_fam"/>
</dbReference>
<dbReference type="EC" id="4.2.3.4" evidence="11"/>
<dbReference type="GO" id="GO:0046872">
    <property type="term" value="F:metal ion binding"/>
    <property type="evidence" value="ECO:0007669"/>
    <property type="project" value="UniProtKB-KW"/>
</dbReference>
<evidence type="ECO:0000256" key="2">
    <source>
        <dbReference type="ARBA" id="ARBA00001941"/>
    </source>
</evidence>
<evidence type="ECO:0000256" key="7">
    <source>
        <dbReference type="ARBA" id="ARBA00022833"/>
    </source>
</evidence>
<dbReference type="InterPro" id="IPR016037">
    <property type="entry name" value="DHQ_synth_AroB"/>
</dbReference>
<dbReference type="EMBL" id="FOXH01000018">
    <property type="protein sequence ID" value="SFQ41736.1"/>
    <property type="molecule type" value="Genomic_DNA"/>
</dbReference>
<evidence type="ECO:0000256" key="1">
    <source>
        <dbReference type="ARBA" id="ARBA00001911"/>
    </source>
</evidence>
<dbReference type="NCBIfam" id="TIGR01357">
    <property type="entry name" value="aroB"/>
    <property type="match status" value="1"/>
</dbReference>
<keyword evidence="10" id="KW-0170">Cobalt</keyword>
<gene>
    <name evidence="14" type="ORF">SAMN04515674_1182</name>
</gene>
<keyword evidence="6" id="KW-0547">Nucleotide-binding</keyword>
<keyword evidence="8" id="KW-0520">NAD</keyword>
<keyword evidence="9" id="KW-0456">Lyase</keyword>
<dbReference type="InterPro" id="IPR056179">
    <property type="entry name" value="DHQS_C"/>
</dbReference>
<organism evidence="14 15">
    <name type="scientific">Pseudarcicella hirudinis</name>
    <dbReference type="NCBI Taxonomy" id="1079859"/>
    <lineage>
        <taxon>Bacteria</taxon>
        <taxon>Pseudomonadati</taxon>
        <taxon>Bacteroidota</taxon>
        <taxon>Cytophagia</taxon>
        <taxon>Cytophagales</taxon>
        <taxon>Flectobacillaceae</taxon>
        <taxon>Pseudarcicella</taxon>
    </lineage>
</organism>
<evidence type="ECO:0000256" key="11">
    <source>
        <dbReference type="NCBIfam" id="TIGR01357"/>
    </source>
</evidence>
<dbReference type="CDD" id="cd08195">
    <property type="entry name" value="DHQS"/>
    <property type="match status" value="1"/>
</dbReference>
<evidence type="ECO:0000256" key="10">
    <source>
        <dbReference type="ARBA" id="ARBA00023285"/>
    </source>
</evidence>
<comment type="function">
    <text evidence="4">Catalyzes the conversion of 3-deoxy-D-arabino-heptulosonate 7-phosphate (DAHP) to dehydroquinate (DHQ).</text>
</comment>
<dbReference type="Gene3D" id="3.40.50.1970">
    <property type="match status" value="1"/>
</dbReference>
<sequence>MSVVIASISESLPQYLDGKNYSKVFLICDEHTKKHCYPILKPLLGKHKVVQIKSGEQEKHLATCEKIWTGMTEDELDRHSLVINLGGGVIGDMGGFCAATYKRGVDFIQIPTTLLAQVDASVGGKLGIDFHSFKNHIGVFQIPNAVLIDAQFLKTLPFNELRSGFAEIIKHCLIMDEKKWDEIRRKDFEEQDFNDLIGHSVEIKKQVVAADPTEKGLRKILNFGHTLGHAIETFYLGKPKLHLLHGEAIAAGMICESFISFERGMIDQRTLSQIEEFIFTIYGKATILAQDIDEIIQLTAQDKKNKGKEIRFSLLEKAGKCTYDIAVSKTEMRKALEYYIF</sequence>
<evidence type="ECO:0000259" key="13">
    <source>
        <dbReference type="Pfam" id="PF24621"/>
    </source>
</evidence>
<reference evidence="14 15" key="1">
    <citation type="submission" date="2016-10" db="EMBL/GenBank/DDBJ databases">
        <authorList>
            <person name="de Groot N.N."/>
        </authorList>
    </citation>
    <scope>NUCLEOTIDE SEQUENCE [LARGE SCALE GENOMIC DNA]</scope>
    <source>
        <strain evidence="15">E92,LMG 26720,CCM 7988</strain>
    </source>
</reference>
<dbReference type="Proteomes" id="UP000199306">
    <property type="component" value="Unassembled WGS sequence"/>
</dbReference>
<evidence type="ECO:0000256" key="9">
    <source>
        <dbReference type="ARBA" id="ARBA00023239"/>
    </source>
</evidence>
<keyword evidence="5" id="KW-0479">Metal-binding</keyword>
<name>A0A1I5YC16_9BACT</name>
<dbReference type="SUPFAM" id="SSF56796">
    <property type="entry name" value="Dehydroquinate synthase-like"/>
    <property type="match status" value="1"/>
</dbReference>
<dbReference type="RefSeq" id="WP_092019372.1">
    <property type="nucleotide sequence ID" value="NZ_FOXH01000018.1"/>
</dbReference>
<keyword evidence="7" id="KW-0862">Zinc</keyword>
<evidence type="ECO:0000256" key="3">
    <source>
        <dbReference type="ARBA" id="ARBA00001947"/>
    </source>
</evidence>
<dbReference type="AlphaFoldDB" id="A0A1I5YC16"/>
<evidence type="ECO:0000313" key="15">
    <source>
        <dbReference type="Proteomes" id="UP000199306"/>
    </source>
</evidence>
<evidence type="ECO:0000256" key="6">
    <source>
        <dbReference type="ARBA" id="ARBA00022741"/>
    </source>
</evidence>
<dbReference type="GO" id="GO:0009073">
    <property type="term" value="P:aromatic amino acid family biosynthetic process"/>
    <property type="evidence" value="ECO:0007669"/>
    <property type="project" value="InterPro"/>
</dbReference>
<dbReference type="FunFam" id="3.40.50.1970:FF:000007">
    <property type="entry name" value="Pentafunctional AROM polypeptide"/>
    <property type="match status" value="1"/>
</dbReference>
<dbReference type="OrthoDB" id="9806583at2"/>
<feature type="domain" description="3-dehydroquinate synthase C-terminal" evidence="13">
    <location>
        <begin position="164"/>
        <end position="305"/>
    </location>
</feature>
<comment type="cofactor">
    <cofactor evidence="1">
        <name>NAD(+)</name>
        <dbReference type="ChEBI" id="CHEBI:57540"/>
    </cofactor>
</comment>
<dbReference type="PANTHER" id="PTHR43622">
    <property type="entry name" value="3-DEHYDROQUINATE SYNTHASE"/>
    <property type="match status" value="1"/>
</dbReference>
<evidence type="ECO:0000259" key="12">
    <source>
        <dbReference type="Pfam" id="PF01761"/>
    </source>
</evidence>
<dbReference type="Pfam" id="PF01761">
    <property type="entry name" value="DHQ_synthase"/>
    <property type="match status" value="1"/>
</dbReference>
<dbReference type="PIRSF" id="PIRSF001455">
    <property type="entry name" value="DHQ_synth"/>
    <property type="match status" value="1"/>
</dbReference>
<evidence type="ECO:0000256" key="5">
    <source>
        <dbReference type="ARBA" id="ARBA00022723"/>
    </source>
</evidence>
<dbReference type="Gene3D" id="1.20.1090.10">
    <property type="entry name" value="Dehydroquinate synthase-like - alpha domain"/>
    <property type="match status" value="1"/>
</dbReference>
<proteinExistence type="predicted"/>
<dbReference type="PANTHER" id="PTHR43622:SF1">
    <property type="entry name" value="3-DEHYDROQUINATE SYNTHASE"/>
    <property type="match status" value="1"/>
</dbReference>
<dbReference type="GO" id="GO:0000166">
    <property type="term" value="F:nucleotide binding"/>
    <property type="evidence" value="ECO:0007669"/>
    <property type="project" value="UniProtKB-KW"/>
</dbReference>
<dbReference type="InterPro" id="IPR050071">
    <property type="entry name" value="Dehydroquinate_synthase"/>
</dbReference>
<comment type="cofactor">
    <cofactor evidence="2">
        <name>Co(2+)</name>
        <dbReference type="ChEBI" id="CHEBI:48828"/>
    </cofactor>
</comment>
<evidence type="ECO:0000313" key="14">
    <source>
        <dbReference type="EMBL" id="SFQ41736.1"/>
    </source>
</evidence>
<evidence type="ECO:0000256" key="4">
    <source>
        <dbReference type="ARBA" id="ARBA00003485"/>
    </source>
</evidence>
<evidence type="ECO:0000256" key="8">
    <source>
        <dbReference type="ARBA" id="ARBA00023027"/>
    </source>
</evidence>